<evidence type="ECO:0008006" key="3">
    <source>
        <dbReference type="Google" id="ProtNLM"/>
    </source>
</evidence>
<proteinExistence type="predicted"/>
<organism evidence="1 2">
    <name type="scientific">Araneus ventricosus</name>
    <name type="common">Orbweaver spider</name>
    <name type="synonym">Epeira ventricosa</name>
    <dbReference type="NCBI Taxonomy" id="182803"/>
    <lineage>
        <taxon>Eukaryota</taxon>
        <taxon>Metazoa</taxon>
        <taxon>Ecdysozoa</taxon>
        <taxon>Arthropoda</taxon>
        <taxon>Chelicerata</taxon>
        <taxon>Arachnida</taxon>
        <taxon>Araneae</taxon>
        <taxon>Araneomorphae</taxon>
        <taxon>Entelegynae</taxon>
        <taxon>Araneoidea</taxon>
        <taxon>Araneidae</taxon>
        <taxon>Araneus</taxon>
    </lineage>
</organism>
<sequence>MLVDERHAPHSPAKTISQSCTTAVLNKIYGYRCLHRRNWENISARFLVTDIPTTTLLEELATEIQDKNDCLVVELRRFVKLNSNKVISPVLITILCTTVPETIKLWFIRQRIQPFVDRPRQCNKCFVYTHGTRTCDKNNICFCCGGDHIGLCQQPPKCVNCSGFHNAKSRSCPVYIQEQKILELKCHNHITIGEARRIFQQKNAKNAESVKTLPAAKISRNPRIFFKILNKLSSHTNPTVKNHEIIFHNNRYVTNPIKQSNLFANHFSSYSHEVQPIPLDYSTENEFLNRNIEFWELKRAISKTKNSTPGVDNIPSIWFKKLDDASLLKILGMLQQQLDSSVLPKAWKHTIIIPIPKPIKIKLN</sequence>
<dbReference type="Proteomes" id="UP000499080">
    <property type="component" value="Unassembled WGS sequence"/>
</dbReference>
<keyword evidence="2" id="KW-1185">Reference proteome</keyword>
<dbReference type="AlphaFoldDB" id="A0A4Y2EKZ6"/>
<gene>
    <name evidence="1" type="ORF">AVEN_265038_1</name>
</gene>
<comment type="caution">
    <text evidence="1">The sequence shown here is derived from an EMBL/GenBank/DDBJ whole genome shotgun (WGS) entry which is preliminary data.</text>
</comment>
<accession>A0A4Y2EKZ6</accession>
<dbReference type="EMBL" id="BGPR01000614">
    <property type="protein sequence ID" value="GBM28595.1"/>
    <property type="molecule type" value="Genomic_DNA"/>
</dbReference>
<evidence type="ECO:0000313" key="1">
    <source>
        <dbReference type="EMBL" id="GBM28595.1"/>
    </source>
</evidence>
<reference evidence="1 2" key="1">
    <citation type="journal article" date="2019" name="Sci. Rep.">
        <title>Orb-weaving spider Araneus ventricosus genome elucidates the spidroin gene catalogue.</title>
        <authorList>
            <person name="Kono N."/>
            <person name="Nakamura H."/>
            <person name="Ohtoshi R."/>
            <person name="Moran D.A.P."/>
            <person name="Shinohara A."/>
            <person name="Yoshida Y."/>
            <person name="Fujiwara M."/>
            <person name="Mori M."/>
            <person name="Tomita M."/>
            <person name="Arakawa K."/>
        </authorList>
    </citation>
    <scope>NUCLEOTIDE SEQUENCE [LARGE SCALE GENOMIC DNA]</scope>
</reference>
<evidence type="ECO:0000313" key="2">
    <source>
        <dbReference type="Proteomes" id="UP000499080"/>
    </source>
</evidence>
<protein>
    <recommendedName>
        <fullName evidence="3">Pre-C2HC domain-containing protein</fullName>
    </recommendedName>
</protein>
<dbReference type="OrthoDB" id="6486140at2759"/>
<name>A0A4Y2EKZ6_ARAVE</name>